<keyword evidence="1" id="KW-0812">Transmembrane</keyword>
<accession>A0A9D1JG28</accession>
<dbReference type="PANTHER" id="PTHR35337">
    <property type="entry name" value="SLR1478 PROTEIN"/>
    <property type="match status" value="1"/>
</dbReference>
<proteinExistence type="predicted"/>
<organism evidence="2 3">
    <name type="scientific">Candidatus Egerieimonas intestinavium</name>
    <dbReference type="NCBI Taxonomy" id="2840777"/>
    <lineage>
        <taxon>Bacteria</taxon>
        <taxon>Bacillati</taxon>
        <taxon>Bacillota</taxon>
        <taxon>Clostridia</taxon>
        <taxon>Lachnospirales</taxon>
        <taxon>Lachnospiraceae</taxon>
        <taxon>Lachnospiraceae incertae sedis</taxon>
        <taxon>Candidatus Egerieimonas</taxon>
    </lineage>
</organism>
<feature type="transmembrane region" description="Helical" evidence="1">
    <location>
        <begin position="134"/>
        <end position="153"/>
    </location>
</feature>
<sequence length="205" mass="22726">MREQFLDSGRYVRGQWKKFLTVAGIFILLAAATAWAMVLHPDQAQEMMGILQENMGRVMDEEGNIQLFRLFVNNLSVAGLGVLMGFIPFLAAPLYIILTNGIVIGVVYGAYLTMADALTVPVWKIMLVGILPHGIFELGAIFLSVALGLQLCFQLSKKILGRANRSLKEELIDLGWAFVLWVTPMLLLAAVIECFLTPILMELLL</sequence>
<name>A0A9D1JG28_9FIRM</name>
<evidence type="ECO:0000256" key="1">
    <source>
        <dbReference type="SAM" id="Phobius"/>
    </source>
</evidence>
<comment type="caution">
    <text evidence="2">The sequence shown here is derived from an EMBL/GenBank/DDBJ whole genome shotgun (WGS) entry which is preliminary data.</text>
</comment>
<evidence type="ECO:0000313" key="2">
    <source>
        <dbReference type="EMBL" id="HIR93101.1"/>
    </source>
</evidence>
<dbReference type="PANTHER" id="PTHR35337:SF1">
    <property type="entry name" value="SLR1478 PROTEIN"/>
    <property type="match status" value="1"/>
</dbReference>
<feature type="transmembrane region" description="Helical" evidence="1">
    <location>
        <begin position="67"/>
        <end position="87"/>
    </location>
</feature>
<protein>
    <submittedName>
        <fullName evidence="2">Stage II sporulation protein M</fullName>
    </submittedName>
</protein>
<reference evidence="2" key="2">
    <citation type="journal article" date="2021" name="PeerJ">
        <title>Extensive microbial diversity within the chicken gut microbiome revealed by metagenomics and culture.</title>
        <authorList>
            <person name="Gilroy R."/>
            <person name="Ravi A."/>
            <person name="Getino M."/>
            <person name="Pursley I."/>
            <person name="Horton D.L."/>
            <person name="Alikhan N.F."/>
            <person name="Baker D."/>
            <person name="Gharbi K."/>
            <person name="Hall N."/>
            <person name="Watson M."/>
            <person name="Adriaenssens E.M."/>
            <person name="Foster-Nyarko E."/>
            <person name="Jarju S."/>
            <person name="Secka A."/>
            <person name="Antonio M."/>
            <person name="Oren A."/>
            <person name="Chaudhuri R.R."/>
            <person name="La Ragione R."/>
            <person name="Hildebrand F."/>
            <person name="Pallen M.J."/>
        </authorList>
    </citation>
    <scope>NUCLEOTIDE SEQUENCE</scope>
    <source>
        <strain evidence="2">ChiSxjej1B13-7041</strain>
    </source>
</reference>
<dbReference type="Proteomes" id="UP000886841">
    <property type="component" value="Unassembled WGS sequence"/>
</dbReference>
<keyword evidence="1" id="KW-0472">Membrane</keyword>
<dbReference type="InterPro" id="IPR002798">
    <property type="entry name" value="SpoIIM-like"/>
</dbReference>
<feature type="transmembrane region" description="Helical" evidence="1">
    <location>
        <begin position="174"/>
        <end position="201"/>
    </location>
</feature>
<keyword evidence="1" id="KW-1133">Transmembrane helix</keyword>
<reference evidence="2" key="1">
    <citation type="submission" date="2020-10" db="EMBL/GenBank/DDBJ databases">
        <authorList>
            <person name="Gilroy R."/>
        </authorList>
    </citation>
    <scope>NUCLEOTIDE SEQUENCE</scope>
    <source>
        <strain evidence="2">ChiSxjej1B13-7041</strain>
    </source>
</reference>
<feature type="transmembrane region" description="Helical" evidence="1">
    <location>
        <begin position="20"/>
        <end position="38"/>
    </location>
</feature>
<feature type="transmembrane region" description="Helical" evidence="1">
    <location>
        <begin position="94"/>
        <end position="114"/>
    </location>
</feature>
<evidence type="ECO:0000313" key="3">
    <source>
        <dbReference type="Proteomes" id="UP000886841"/>
    </source>
</evidence>
<dbReference type="Pfam" id="PF01944">
    <property type="entry name" value="SpoIIM"/>
    <property type="match status" value="1"/>
</dbReference>
<dbReference type="EMBL" id="DVHU01000060">
    <property type="protein sequence ID" value="HIR93101.1"/>
    <property type="molecule type" value="Genomic_DNA"/>
</dbReference>
<gene>
    <name evidence="2" type="ORF">IAB98_06755</name>
</gene>
<dbReference type="AlphaFoldDB" id="A0A9D1JG28"/>